<keyword evidence="1" id="KW-1133">Transmembrane helix</keyword>
<evidence type="ECO:0008006" key="4">
    <source>
        <dbReference type="Google" id="ProtNLM"/>
    </source>
</evidence>
<evidence type="ECO:0000313" key="2">
    <source>
        <dbReference type="EMBL" id="QDS90880.1"/>
    </source>
</evidence>
<reference evidence="2 3" key="1">
    <citation type="submission" date="2019-02" db="EMBL/GenBank/DDBJ databases">
        <title>Deep-cultivation of Planctomycetes and their phenomic and genomic characterization uncovers novel biology.</title>
        <authorList>
            <person name="Wiegand S."/>
            <person name="Jogler M."/>
            <person name="Boedeker C."/>
            <person name="Pinto D."/>
            <person name="Vollmers J."/>
            <person name="Rivas-Marin E."/>
            <person name="Kohn T."/>
            <person name="Peeters S.H."/>
            <person name="Heuer A."/>
            <person name="Rast P."/>
            <person name="Oberbeckmann S."/>
            <person name="Bunk B."/>
            <person name="Jeske O."/>
            <person name="Meyerdierks A."/>
            <person name="Storesund J.E."/>
            <person name="Kallscheuer N."/>
            <person name="Luecker S."/>
            <person name="Lage O.M."/>
            <person name="Pohl T."/>
            <person name="Merkel B.J."/>
            <person name="Hornburger P."/>
            <person name="Mueller R.-W."/>
            <person name="Bruemmer F."/>
            <person name="Labrenz M."/>
            <person name="Spormann A.M."/>
            <person name="Op den Camp H."/>
            <person name="Overmann J."/>
            <person name="Amann R."/>
            <person name="Jetten M.S.M."/>
            <person name="Mascher T."/>
            <person name="Medema M.H."/>
            <person name="Devos D.P."/>
            <person name="Kaster A.-K."/>
            <person name="Ovreas L."/>
            <person name="Rohde M."/>
            <person name="Galperin M.Y."/>
            <person name="Jogler C."/>
        </authorList>
    </citation>
    <scope>NUCLEOTIDE SEQUENCE [LARGE SCALE GENOMIC DNA]</scope>
    <source>
        <strain evidence="2 3">EC9</strain>
    </source>
</reference>
<feature type="transmembrane region" description="Helical" evidence="1">
    <location>
        <begin position="39"/>
        <end position="60"/>
    </location>
</feature>
<organism evidence="2 3">
    <name type="scientific">Rosistilla ulvae</name>
    <dbReference type="NCBI Taxonomy" id="1930277"/>
    <lineage>
        <taxon>Bacteria</taxon>
        <taxon>Pseudomonadati</taxon>
        <taxon>Planctomycetota</taxon>
        <taxon>Planctomycetia</taxon>
        <taxon>Pirellulales</taxon>
        <taxon>Pirellulaceae</taxon>
        <taxon>Rosistilla</taxon>
    </lineage>
</organism>
<dbReference type="AlphaFoldDB" id="A0A517M7L7"/>
<dbReference type="SUPFAM" id="SSF48452">
    <property type="entry name" value="TPR-like"/>
    <property type="match status" value="1"/>
</dbReference>
<keyword evidence="1" id="KW-0812">Transmembrane</keyword>
<dbReference type="EMBL" id="CP036261">
    <property type="protein sequence ID" value="QDS90880.1"/>
    <property type="molecule type" value="Genomic_DNA"/>
</dbReference>
<gene>
    <name evidence="2" type="ORF">EC9_50980</name>
</gene>
<proteinExistence type="predicted"/>
<dbReference type="Gene3D" id="1.25.40.10">
    <property type="entry name" value="Tetratricopeptide repeat domain"/>
    <property type="match status" value="1"/>
</dbReference>
<feature type="transmembrane region" description="Helical" evidence="1">
    <location>
        <begin position="12"/>
        <end position="33"/>
    </location>
</feature>
<dbReference type="Proteomes" id="UP000319557">
    <property type="component" value="Chromosome"/>
</dbReference>
<evidence type="ECO:0000313" key="3">
    <source>
        <dbReference type="Proteomes" id="UP000319557"/>
    </source>
</evidence>
<dbReference type="InterPro" id="IPR011990">
    <property type="entry name" value="TPR-like_helical_dom_sf"/>
</dbReference>
<sequence>MMSPVQPAVRMLLPHAVALLAVASSVGLLLQWRTPAGDAILVFARVDVLVCSLFLSLPLALELLRRGRSASLGISAAAMFCGWGSAVALMVWASSTPPRGEISEWSLVAIRGAIGLCVASGSVGFANLVARLAGDRRKRDQPQSFHGAIERVVSAWPRRAIFAGLWILVPAVYAHAVATDLQKALTESLQNQRIALAARQADQLSQLAPTQTIDGTPLVTLLPQLQQRRTQLIDQLATATEPTSLGELAQQITTLVQLERHDEALRRIEPLTRGANFHPVALDYQGLCFQRMERPEESMAAYRRSLEFWMSQPDGDAKRSGLVSGYKGVGFAARRLQMRLLEEQAYQQLVEIAPTGEHHFLLAQCYREHQKTRLAAEQFRAAMQQDPSMQSQIEAILATLSMDHFSCLSVPR</sequence>
<feature type="transmembrane region" description="Helical" evidence="1">
    <location>
        <begin position="160"/>
        <end position="178"/>
    </location>
</feature>
<dbReference type="InterPro" id="IPR019734">
    <property type="entry name" value="TPR_rpt"/>
</dbReference>
<keyword evidence="1" id="KW-0472">Membrane</keyword>
<evidence type="ECO:0000256" key="1">
    <source>
        <dbReference type="SAM" id="Phobius"/>
    </source>
</evidence>
<accession>A0A517M7L7</accession>
<feature type="transmembrane region" description="Helical" evidence="1">
    <location>
        <begin position="72"/>
        <end position="93"/>
    </location>
</feature>
<name>A0A517M7L7_9BACT</name>
<protein>
    <recommendedName>
        <fullName evidence="4">Tetratricopeptide repeat protein</fullName>
    </recommendedName>
</protein>
<keyword evidence="3" id="KW-1185">Reference proteome</keyword>
<dbReference type="KEGG" id="ruv:EC9_50980"/>
<dbReference type="SMART" id="SM00028">
    <property type="entry name" value="TPR"/>
    <property type="match status" value="2"/>
</dbReference>
<feature type="transmembrane region" description="Helical" evidence="1">
    <location>
        <begin position="105"/>
        <end position="129"/>
    </location>
</feature>